<evidence type="ECO:0000256" key="5">
    <source>
        <dbReference type="SAM" id="SignalP"/>
    </source>
</evidence>
<dbReference type="InterPro" id="IPR034746">
    <property type="entry name" value="POTRA"/>
</dbReference>
<feature type="compositionally biased region" description="Low complexity" evidence="4">
    <location>
        <begin position="37"/>
        <end position="54"/>
    </location>
</feature>
<dbReference type="Gene3D" id="2.40.160.50">
    <property type="entry name" value="membrane protein fhac: a member of the omp85/tpsb transporter family"/>
    <property type="match status" value="1"/>
</dbReference>
<comment type="subcellular location">
    <subcellularLocation>
        <location evidence="1">Membrane</location>
    </subcellularLocation>
</comment>
<feature type="region of interest" description="Disordered" evidence="4">
    <location>
        <begin position="34"/>
        <end position="54"/>
    </location>
</feature>
<evidence type="ECO:0000256" key="4">
    <source>
        <dbReference type="SAM" id="MobiDB-lite"/>
    </source>
</evidence>
<dbReference type="AlphaFoldDB" id="A0A2U2J1F5"/>
<protein>
    <recommendedName>
        <fullName evidence="6">POTRA domain-containing protein</fullName>
    </recommendedName>
</protein>
<evidence type="ECO:0000256" key="1">
    <source>
        <dbReference type="ARBA" id="ARBA00004370"/>
    </source>
</evidence>
<keyword evidence="8" id="KW-1185">Reference proteome</keyword>
<organism evidence="7 8">
    <name type="scientific">Allosphingosinicella humi</name>
    <dbReference type="NCBI Taxonomy" id="2068657"/>
    <lineage>
        <taxon>Bacteria</taxon>
        <taxon>Pseudomonadati</taxon>
        <taxon>Pseudomonadota</taxon>
        <taxon>Alphaproteobacteria</taxon>
        <taxon>Sphingomonadales</taxon>
        <taxon>Sphingomonadaceae</taxon>
        <taxon>Allosphingosinicella</taxon>
    </lineage>
</organism>
<accession>A0A2U2J1F5</accession>
<dbReference type="OrthoDB" id="9769707at2"/>
<dbReference type="PANTHER" id="PTHR12815">
    <property type="entry name" value="SORTING AND ASSEMBLY MACHINERY SAMM50 PROTEIN FAMILY MEMBER"/>
    <property type="match status" value="1"/>
</dbReference>
<dbReference type="Pfam" id="PF07244">
    <property type="entry name" value="POTRA"/>
    <property type="match status" value="1"/>
</dbReference>
<dbReference type="RefSeq" id="WP_109270310.1">
    <property type="nucleotide sequence ID" value="NZ_QFFF01000001.1"/>
</dbReference>
<dbReference type="InterPro" id="IPR010827">
    <property type="entry name" value="BamA/TamA_POTRA"/>
</dbReference>
<keyword evidence="2" id="KW-1134">Transmembrane beta strand</keyword>
<feature type="domain" description="POTRA" evidence="6">
    <location>
        <begin position="257"/>
        <end position="330"/>
    </location>
</feature>
<dbReference type="GO" id="GO:0019867">
    <property type="term" value="C:outer membrane"/>
    <property type="evidence" value="ECO:0007669"/>
    <property type="project" value="InterPro"/>
</dbReference>
<dbReference type="EMBL" id="QFFF01000001">
    <property type="protein sequence ID" value="PWG02170.1"/>
    <property type="molecule type" value="Genomic_DNA"/>
</dbReference>
<keyword evidence="3" id="KW-0472">Membrane</keyword>
<gene>
    <name evidence="7" type="ORF">DF286_04275</name>
</gene>
<keyword evidence="2" id="KW-0812">Transmembrane</keyword>
<dbReference type="Gene3D" id="3.10.20.310">
    <property type="entry name" value="membrane protein fhac"/>
    <property type="match status" value="2"/>
</dbReference>
<comment type="caution">
    <text evidence="7">The sequence shown here is derived from an EMBL/GenBank/DDBJ whole genome shotgun (WGS) entry which is preliminary data.</text>
</comment>
<dbReference type="Pfam" id="PF01103">
    <property type="entry name" value="Omp85"/>
    <property type="match status" value="1"/>
</dbReference>
<keyword evidence="5" id="KW-0732">Signal</keyword>
<name>A0A2U2J1F5_9SPHN</name>
<reference evidence="7 8" key="1">
    <citation type="submission" date="2018-05" db="EMBL/GenBank/DDBJ databases">
        <title>Genome of Sphingosinicella humi QZX222.</title>
        <authorList>
            <person name="Qiao Z."/>
            <person name="Wang G."/>
        </authorList>
    </citation>
    <scope>NUCLEOTIDE SEQUENCE [LARGE SCALE GENOMIC DNA]</scope>
    <source>
        <strain evidence="7 8">QZX222</strain>
    </source>
</reference>
<feature type="signal peptide" evidence="5">
    <location>
        <begin position="1"/>
        <end position="28"/>
    </location>
</feature>
<evidence type="ECO:0000313" key="8">
    <source>
        <dbReference type="Proteomes" id="UP000245916"/>
    </source>
</evidence>
<dbReference type="PANTHER" id="PTHR12815:SF42">
    <property type="entry name" value="BACTERIAL SURFACE ANTIGEN (D15) DOMAIN-CONTAINING PROTEIN"/>
    <property type="match status" value="1"/>
</dbReference>
<evidence type="ECO:0000256" key="3">
    <source>
        <dbReference type="ARBA" id="ARBA00023136"/>
    </source>
</evidence>
<dbReference type="InterPro" id="IPR039910">
    <property type="entry name" value="D15-like"/>
</dbReference>
<dbReference type="PROSITE" id="PS51779">
    <property type="entry name" value="POTRA"/>
    <property type="match status" value="1"/>
</dbReference>
<feature type="chain" id="PRO_5015415145" description="POTRA domain-containing protein" evidence="5">
    <location>
        <begin position="29"/>
        <end position="656"/>
    </location>
</feature>
<evidence type="ECO:0000313" key="7">
    <source>
        <dbReference type="EMBL" id="PWG02170.1"/>
    </source>
</evidence>
<dbReference type="Proteomes" id="UP000245916">
    <property type="component" value="Unassembled WGS sequence"/>
</dbReference>
<dbReference type="InterPro" id="IPR000184">
    <property type="entry name" value="Bac_surfAg_D15"/>
</dbReference>
<proteinExistence type="predicted"/>
<evidence type="ECO:0000259" key="6">
    <source>
        <dbReference type="PROSITE" id="PS51779"/>
    </source>
</evidence>
<evidence type="ECO:0000256" key="2">
    <source>
        <dbReference type="ARBA" id="ARBA00022452"/>
    </source>
</evidence>
<sequence>MSQVAAGRRVAARLAALSLILCHGHALAQDSDPFGELDAPLDPSAPLDPLPGLGVPWPDMEQESGDDIAVAPDASIADAAGERTYVVRVEGLEGIGAAGLLDQFAELSTLQANREDPANAAQVDRRAREDEELMAELLRAYGYYDALVRTRVERTETANRFVVTLEVEPGPQYSFAEVSLPGLEAAGEDAAALREAFGVEVGAPIDAAAVTTGEAALRLELGRRGYAFAEVGELDIKVDHDTRTATLVLPVEPNGERRFGRIVVEGTPLFSARHIERIARFEPGDEYEAPLLDDLRRALVATGLVSSVAIRPIDDPDSRTVDIAVALEPAPMRTIAGAAGYGTGEGVRLEASWQHRNLIKPEGAVTFRGVAGTREQLVSATLRRNNFIERDQVLTAQVAASHVERDAYEANTFLVGGGIERQTNIIWQKKWTWAVGADLIATDERDVDIDSGMTRRRTFFIGALPATLSYDGSNDLLDPTEGFRLSGRFSPEASLQDGTFFYARAQIDGSVYQPVSDKVTFAGRARLGSIVGAARDRIAPSRRFYAGGGGSVRGYGFQRLGPRDPIFDDPIGGRSLAEFALEARVRVGDFGIVPFLDAGNIYESSLPELDDLRFGAGLGVRYHTNFGPIRVDVGTPLNRRRGDPRVAVYVSLGQAF</sequence>